<evidence type="ECO:0000313" key="1">
    <source>
        <dbReference type="EMBL" id="MXN44077.1"/>
    </source>
</evidence>
<name>A0A6N8S6Q6_9HYPH</name>
<reference evidence="1 2" key="1">
    <citation type="submission" date="2019-12" db="EMBL/GenBank/DDBJ databases">
        <title>Shinella kummerowiae sp. nov., a symbiotic bacterium isolated from root nodules of the herbal legume Kummerowia stipulacea.</title>
        <authorList>
            <person name="Gao J."/>
        </authorList>
    </citation>
    <scope>NUCLEOTIDE SEQUENCE [LARGE SCALE GENOMIC DNA]</scope>
    <source>
        <strain evidence="1 2">CCBAU 25048</strain>
    </source>
</reference>
<dbReference type="OrthoDB" id="361944at2"/>
<comment type="caution">
    <text evidence="1">The sequence shown here is derived from an EMBL/GenBank/DDBJ whole genome shotgun (WGS) entry which is preliminary data.</text>
</comment>
<evidence type="ECO:0000313" key="2">
    <source>
        <dbReference type="Proteomes" id="UP000435802"/>
    </source>
</evidence>
<gene>
    <name evidence="1" type="ORF">GR138_02680</name>
</gene>
<dbReference type="InterPro" id="IPR025528">
    <property type="entry name" value="BrnA_antitoxin"/>
</dbReference>
<evidence type="ECO:0008006" key="3">
    <source>
        <dbReference type="Google" id="ProtNLM"/>
    </source>
</evidence>
<dbReference type="AlphaFoldDB" id="A0A6N8S6Q6"/>
<proteinExistence type="predicted"/>
<organism evidence="1 2">
    <name type="scientific">Shinella kummerowiae</name>
    <dbReference type="NCBI Taxonomy" id="417745"/>
    <lineage>
        <taxon>Bacteria</taxon>
        <taxon>Pseudomonadati</taxon>
        <taxon>Pseudomonadota</taxon>
        <taxon>Alphaproteobacteria</taxon>
        <taxon>Hyphomicrobiales</taxon>
        <taxon>Rhizobiaceae</taxon>
        <taxon>Shinella</taxon>
    </lineage>
</organism>
<keyword evidence="2" id="KW-1185">Reference proteome</keyword>
<accession>A0A6N8S6Q6</accession>
<dbReference type="RefSeq" id="WP_160857055.1">
    <property type="nucleotide sequence ID" value="NZ_WUMK01000001.1"/>
</dbReference>
<dbReference type="Proteomes" id="UP000435802">
    <property type="component" value="Unassembled WGS sequence"/>
</dbReference>
<dbReference type="Pfam" id="PF14384">
    <property type="entry name" value="BrnA_antitoxin"/>
    <property type="match status" value="1"/>
</dbReference>
<protein>
    <recommendedName>
        <fullName evidence="3">BrnA antitoxin family protein</fullName>
    </recommendedName>
</protein>
<dbReference type="EMBL" id="WUMK01000001">
    <property type="protein sequence ID" value="MXN44077.1"/>
    <property type="molecule type" value="Genomic_DNA"/>
</dbReference>
<sequence>MATTPRRPTNPKDAAEALFKPAKKVAAPAVERPAIPNTKELVSLKLDSDVLAFFQSDGPGWQDRINDTLRSAMKESTDRG</sequence>